<feature type="domain" description="Cytidyltransferase-like" evidence="1">
    <location>
        <begin position="38"/>
        <end position="176"/>
    </location>
</feature>
<dbReference type="PANTHER" id="PTHR10695">
    <property type="entry name" value="DEPHOSPHO-COA KINASE-RELATED"/>
    <property type="match status" value="1"/>
</dbReference>
<dbReference type="SUPFAM" id="SSF52374">
    <property type="entry name" value="Nucleotidylyl transferase"/>
    <property type="match status" value="1"/>
</dbReference>
<proteinExistence type="predicted"/>
<evidence type="ECO:0000313" key="3">
    <source>
        <dbReference type="Proteomes" id="UP001057375"/>
    </source>
</evidence>
<name>A0ABQ5K4J6_9EUKA</name>
<comment type="caution">
    <text evidence="2">The sequence shown here is derived from an EMBL/GenBank/DDBJ whole genome shotgun (WGS) entry which is preliminary data.</text>
</comment>
<organism evidence="2 3">
    <name type="scientific">Aduncisulcus paluster</name>
    <dbReference type="NCBI Taxonomy" id="2918883"/>
    <lineage>
        <taxon>Eukaryota</taxon>
        <taxon>Metamonada</taxon>
        <taxon>Carpediemonas-like organisms</taxon>
        <taxon>Aduncisulcus</taxon>
    </lineage>
</organism>
<dbReference type="EMBL" id="BQXS01012548">
    <property type="protein sequence ID" value="GKT24816.1"/>
    <property type="molecule type" value="Genomic_DNA"/>
</dbReference>
<keyword evidence="3" id="KW-1185">Reference proteome</keyword>
<accession>A0ABQ5K4J6</accession>
<sequence>MEKITYIRLPLPHIPQNGYSIDEIKDVYSGPKFNKVALGGTFDRLHDGHRALLSAAVHLTKDEGSIVVGVADGPLLYKKEHKKLIQPIEKRIHTAERYLHTVSESKPIKILPTPLLDRAGPLVTDPEIDCLIASEETASAIGMIDSERKKKFYPDLTYAIVPLLMNEHGQKISSSLKRGEVVYGGT</sequence>
<gene>
    <name evidence="2" type="ORF">ADUPG1_012850</name>
</gene>
<dbReference type="Proteomes" id="UP001057375">
    <property type="component" value="Unassembled WGS sequence"/>
</dbReference>
<dbReference type="Gene3D" id="3.40.50.620">
    <property type="entry name" value="HUPs"/>
    <property type="match status" value="1"/>
</dbReference>
<protein>
    <recommendedName>
        <fullName evidence="1">Cytidyltransferase-like domain-containing protein</fullName>
    </recommendedName>
</protein>
<evidence type="ECO:0000313" key="2">
    <source>
        <dbReference type="EMBL" id="GKT24816.1"/>
    </source>
</evidence>
<evidence type="ECO:0000259" key="1">
    <source>
        <dbReference type="Pfam" id="PF01467"/>
    </source>
</evidence>
<dbReference type="Pfam" id="PF01467">
    <property type="entry name" value="CTP_transf_like"/>
    <property type="match status" value="1"/>
</dbReference>
<dbReference type="InterPro" id="IPR004821">
    <property type="entry name" value="Cyt_trans-like"/>
</dbReference>
<dbReference type="InterPro" id="IPR014729">
    <property type="entry name" value="Rossmann-like_a/b/a_fold"/>
</dbReference>
<dbReference type="PANTHER" id="PTHR10695:SF46">
    <property type="entry name" value="BIFUNCTIONAL COENZYME A SYNTHASE-RELATED"/>
    <property type="match status" value="1"/>
</dbReference>
<reference evidence="2" key="1">
    <citation type="submission" date="2022-03" db="EMBL/GenBank/DDBJ databases">
        <title>Draft genome sequence of Aduncisulcus paluster, a free-living microaerophilic Fornicata.</title>
        <authorList>
            <person name="Yuyama I."/>
            <person name="Kume K."/>
            <person name="Tamura T."/>
            <person name="Inagaki Y."/>
            <person name="Hashimoto T."/>
        </authorList>
    </citation>
    <scope>NUCLEOTIDE SEQUENCE</scope>
    <source>
        <strain evidence="2">NY0171</strain>
    </source>
</reference>